<feature type="region of interest" description="Disordered" evidence="1">
    <location>
        <begin position="69"/>
        <end position="115"/>
    </location>
</feature>
<evidence type="ECO:0000256" key="2">
    <source>
        <dbReference type="SAM" id="SignalP"/>
    </source>
</evidence>
<keyword evidence="4" id="KW-1185">Reference proteome</keyword>
<accession>A0A1W6LG08</accession>
<name>A0A1W6LG08_9BURK</name>
<dbReference type="Proteomes" id="UP000193427">
    <property type="component" value="Chromosome"/>
</dbReference>
<proteinExistence type="predicted"/>
<keyword evidence="2" id="KW-0732">Signal</keyword>
<reference evidence="3 4" key="1">
    <citation type="submission" date="2016-04" db="EMBL/GenBank/DDBJ databases">
        <title>Complete genome sequence of natural rubber-degrading, novel Gram-negative bacterium, Rhizobacter gummiphilus strain NS21.</title>
        <authorList>
            <person name="Tabata M."/>
            <person name="Kasai D."/>
            <person name="Fukuda M."/>
        </authorList>
    </citation>
    <scope>NUCLEOTIDE SEQUENCE [LARGE SCALE GENOMIC DNA]</scope>
    <source>
        <strain evidence="3 4">NS21</strain>
    </source>
</reference>
<dbReference type="EMBL" id="CP015118">
    <property type="protein sequence ID" value="ARN23224.1"/>
    <property type="molecule type" value="Genomic_DNA"/>
</dbReference>
<evidence type="ECO:0000313" key="4">
    <source>
        <dbReference type="Proteomes" id="UP000193427"/>
    </source>
</evidence>
<sequence>MNARTLVAAAALAFAGTSAFAGGEFDPMTGFNLNPQPAAVKVAAKPAAAPASTAQAGLTREQVKAEFLKSRNQDSVADDFERGNDYARAPAGVGRDREAVRAEARASVRGGKSGS</sequence>
<dbReference type="RefSeq" id="WP_085753541.1">
    <property type="nucleotide sequence ID" value="NZ_BSPR01000017.1"/>
</dbReference>
<organism evidence="3 4">
    <name type="scientific">Piscinibacter gummiphilus</name>
    <dbReference type="NCBI Taxonomy" id="946333"/>
    <lineage>
        <taxon>Bacteria</taxon>
        <taxon>Pseudomonadati</taxon>
        <taxon>Pseudomonadota</taxon>
        <taxon>Betaproteobacteria</taxon>
        <taxon>Burkholderiales</taxon>
        <taxon>Sphaerotilaceae</taxon>
        <taxon>Piscinibacter</taxon>
    </lineage>
</organism>
<dbReference type="AlphaFoldDB" id="A0A1W6LG08"/>
<evidence type="ECO:0000256" key="1">
    <source>
        <dbReference type="SAM" id="MobiDB-lite"/>
    </source>
</evidence>
<dbReference type="KEGG" id="rgu:A4W93_26810"/>
<feature type="signal peptide" evidence="2">
    <location>
        <begin position="1"/>
        <end position="21"/>
    </location>
</feature>
<feature type="chain" id="PRO_5043343766" evidence="2">
    <location>
        <begin position="22"/>
        <end position="115"/>
    </location>
</feature>
<evidence type="ECO:0000313" key="3">
    <source>
        <dbReference type="EMBL" id="ARN23224.1"/>
    </source>
</evidence>
<gene>
    <name evidence="3" type="ORF">A4W93_26810</name>
</gene>
<protein>
    <submittedName>
        <fullName evidence="3">Uncharacterized protein</fullName>
    </submittedName>
</protein>
<feature type="compositionally biased region" description="Basic and acidic residues" evidence="1">
    <location>
        <begin position="94"/>
        <end position="106"/>
    </location>
</feature>